<protein>
    <submittedName>
        <fullName evidence="3">Uncharacterized protein</fullName>
    </submittedName>
</protein>
<evidence type="ECO:0000313" key="3">
    <source>
        <dbReference type="EMBL" id="PWI66310.1"/>
    </source>
</evidence>
<keyword evidence="2" id="KW-0472">Membrane</keyword>
<accession>A0A2U3DVN0</accession>
<proteinExistence type="predicted"/>
<keyword evidence="2" id="KW-1133">Transmembrane helix</keyword>
<feature type="compositionally biased region" description="Polar residues" evidence="1">
    <location>
        <begin position="106"/>
        <end position="123"/>
    </location>
</feature>
<evidence type="ECO:0000256" key="1">
    <source>
        <dbReference type="SAM" id="MobiDB-lite"/>
    </source>
</evidence>
<feature type="transmembrane region" description="Helical" evidence="2">
    <location>
        <begin position="202"/>
        <end position="224"/>
    </location>
</feature>
<feature type="region of interest" description="Disordered" evidence="1">
    <location>
        <begin position="333"/>
        <end position="378"/>
    </location>
</feature>
<feature type="region of interest" description="Disordered" evidence="1">
    <location>
        <begin position="400"/>
        <end position="422"/>
    </location>
</feature>
<feature type="compositionally biased region" description="Low complexity" evidence="1">
    <location>
        <begin position="83"/>
        <end position="105"/>
    </location>
</feature>
<sequence>MDPASKALAPRAADGATCPKGTSFYKCDGNDFSGCCSVDPCDLRTCPDGGDEATASAPVTLPNLLTSTTTKSTTKHTSKTTKKSTSTEEASSTSSAAAKGTPTSTITAPTSKRTDSGITHTIPNSSVVTVTRHTTIFSEAPSSTQIPSSTETLLFSEPPSFTTLPADQSTGIAYDTTTATPAASSSPPAADGTAGSVSSGTIVAVSVGGAACAAIIIVLIWGMLQRRRKQRLLGEAQTPPDFVLSVASSGHGPSRDDGSAAEKYARPSQHMPSHAMGRPANADPFAPFGGRVDRPRNRHPSGPGEYEMSGIAVSSPVEMDGRGAAPAELPAELPAEPATPMSPARTRHAVGGAARPHSYHPYSPGCVPNSPAKDPRANLSSIRTESGRAGYVNQWDQWRALGTGGSGCGNGRASDTAGDGRS</sequence>
<feature type="compositionally biased region" description="Basic and acidic residues" evidence="1">
    <location>
        <begin position="253"/>
        <end position="265"/>
    </location>
</feature>
<feature type="region of interest" description="Disordered" evidence="1">
    <location>
        <begin position="242"/>
        <end position="309"/>
    </location>
</feature>
<keyword evidence="2" id="KW-0812">Transmembrane</keyword>
<name>A0A2U3DVN0_PURLI</name>
<feature type="compositionally biased region" description="Basic residues" evidence="1">
    <location>
        <begin position="73"/>
        <end position="82"/>
    </location>
</feature>
<feature type="region of interest" description="Disordered" evidence="1">
    <location>
        <begin position="53"/>
        <end position="123"/>
    </location>
</feature>
<dbReference type="EMBL" id="LCWV01000026">
    <property type="protein sequence ID" value="PWI66310.1"/>
    <property type="molecule type" value="Genomic_DNA"/>
</dbReference>
<evidence type="ECO:0000256" key="2">
    <source>
        <dbReference type="SAM" id="Phobius"/>
    </source>
</evidence>
<dbReference type="Proteomes" id="UP000245956">
    <property type="component" value="Unassembled WGS sequence"/>
</dbReference>
<organism evidence="3 4">
    <name type="scientific">Purpureocillium lilacinum</name>
    <name type="common">Paecilomyces lilacinus</name>
    <dbReference type="NCBI Taxonomy" id="33203"/>
    <lineage>
        <taxon>Eukaryota</taxon>
        <taxon>Fungi</taxon>
        <taxon>Dikarya</taxon>
        <taxon>Ascomycota</taxon>
        <taxon>Pezizomycotina</taxon>
        <taxon>Sordariomycetes</taxon>
        <taxon>Hypocreomycetidae</taxon>
        <taxon>Hypocreales</taxon>
        <taxon>Ophiocordycipitaceae</taxon>
        <taxon>Purpureocillium</taxon>
    </lineage>
</organism>
<gene>
    <name evidence="3" type="ORF">PCL_05275</name>
</gene>
<dbReference type="AlphaFoldDB" id="A0A2U3DVN0"/>
<evidence type="ECO:0000313" key="4">
    <source>
        <dbReference type="Proteomes" id="UP000245956"/>
    </source>
</evidence>
<reference evidence="3 4" key="1">
    <citation type="journal article" date="2016" name="Front. Microbiol.">
        <title>Genome and transcriptome sequences reveal the specific parasitism of the nematophagous Purpureocillium lilacinum 36-1.</title>
        <authorList>
            <person name="Xie J."/>
            <person name="Li S."/>
            <person name="Mo C."/>
            <person name="Xiao X."/>
            <person name="Peng D."/>
            <person name="Wang G."/>
            <person name="Xiao Y."/>
        </authorList>
    </citation>
    <scope>NUCLEOTIDE SEQUENCE [LARGE SCALE GENOMIC DNA]</scope>
    <source>
        <strain evidence="3 4">36-1</strain>
    </source>
</reference>
<comment type="caution">
    <text evidence="3">The sequence shown here is derived from an EMBL/GenBank/DDBJ whole genome shotgun (WGS) entry which is preliminary data.</text>
</comment>